<reference evidence="1" key="1">
    <citation type="journal article" date="2021" name="PeerJ">
        <title>Extensive microbial diversity within the chicken gut microbiome revealed by metagenomics and culture.</title>
        <authorList>
            <person name="Gilroy R."/>
            <person name="Ravi A."/>
            <person name="Getino M."/>
            <person name="Pursley I."/>
            <person name="Horton D.L."/>
            <person name="Alikhan N.F."/>
            <person name="Baker D."/>
            <person name="Gharbi K."/>
            <person name="Hall N."/>
            <person name="Watson M."/>
            <person name="Adriaenssens E.M."/>
            <person name="Foster-Nyarko E."/>
            <person name="Jarju S."/>
            <person name="Secka A."/>
            <person name="Antonio M."/>
            <person name="Oren A."/>
            <person name="Chaudhuri R.R."/>
            <person name="La Ragione R."/>
            <person name="Hildebrand F."/>
            <person name="Pallen M.J."/>
        </authorList>
    </citation>
    <scope>NUCLEOTIDE SEQUENCE</scope>
    <source>
        <strain evidence="1">CHK192-2623</strain>
    </source>
</reference>
<gene>
    <name evidence="1" type="ORF">K8V69_09010</name>
</gene>
<dbReference type="CDD" id="cd00093">
    <property type="entry name" value="HTH_XRE"/>
    <property type="match status" value="1"/>
</dbReference>
<evidence type="ECO:0000313" key="2">
    <source>
        <dbReference type="Proteomes" id="UP000732527"/>
    </source>
</evidence>
<protein>
    <submittedName>
        <fullName evidence="1">Helix-turn-helix domain-containing protein</fullName>
    </submittedName>
</protein>
<dbReference type="InterPro" id="IPR011990">
    <property type="entry name" value="TPR-like_helical_dom_sf"/>
</dbReference>
<comment type="caution">
    <text evidence="1">The sequence shown here is derived from an EMBL/GenBank/DDBJ whole genome shotgun (WGS) entry which is preliminary data.</text>
</comment>
<dbReference type="InterPro" id="IPR010982">
    <property type="entry name" value="Lambda_DNA-bd_dom_sf"/>
</dbReference>
<organism evidence="1 2">
    <name type="scientific">Lactobacillus johnsonii</name>
    <dbReference type="NCBI Taxonomy" id="33959"/>
    <lineage>
        <taxon>Bacteria</taxon>
        <taxon>Bacillati</taxon>
        <taxon>Bacillota</taxon>
        <taxon>Bacilli</taxon>
        <taxon>Lactobacillales</taxon>
        <taxon>Lactobacillaceae</taxon>
        <taxon>Lactobacillus</taxon>
    </lineage>
</organism>
<accession>A0A921ELA3</accession>
<dbReference type="Gene3D" id="1.25.40.10">
    <property type="entry name" value="Tetratricopeptide repeat domain"/>
    <property type="match status" value="1"/>
</dbReference>
<evidence type="ECO:0000313" key="1">
    <source>
        <dbReference type="EMBL" id="HJE50279.1"/>
    </source>
</evidence>
<dbReference type="SUPFAM" id="SSF47413">
    <property type="entry name" value="lambda repressor-like DNA-binding domains"/>
    <property type="match status" value="1"/>
</dbReference>
<dbReference type="AlphaFoldDB" id="A0A921ELA3"/>
<dbReference type="EMBL" id="DYYQ01000067">
    <property type="protein sequence ID" value="HJE50279.1"/>
    <property type="molecule type" value="Genomic_DNA"/>
</dbReference>
<proteinExistence type="predicted"/>
<dbReference type="InterPro" id="IPR001387">
    <property type="entry name" value="Cro/C1-type_HTH"/>
</dbReference>
<dbReference type="GO" id="GO:0003677">
    <property type="term" value="F:DNA binding"/>
    <property type="evidence" value="ECO:0007669"/>
    <property type="project" value="InterPro"/>
</dbReference>
<sequence>MERTEIGKFLYQERKKRHLTQKNFLGGIVSVSQYSRVESGEQDLRTSEFFKIVQLNHINITNLLNPNDQRDNKELEDKKLNELAIAFYERDLDKIKQIKDESKKNDAFTTLLLDATLMEKILENNLDDLDPKIIVNCNNKLNTFNQAA</sequence>
<name>A0A921ELA3_LACJH</name>
<reference evidence="1" key="2">
    <citation type="submission" date="2021-09" db="EMBL/GenBank/DDBJ databases">
        <authorList>
            <person name="Gilroy R."/>
        </authorList>
    </citation>
    <scope>NUCLEOTIDE SEQUENCE</scope>
    <source>
        <strain evidence="1">CHK192-2623</strain>
    </source>
</reference>
<dbReference type="Proteomes" id="UP000732527">
    <property type="component" value="Unassembled WGS sequence"/>
</dbReference>